<keyword evidence="1" id="KW-0812">Transmembrane</keyword>
<feature type="domain" description="EAL" evidence="3">
    <location>
        <begin position="384"/>
        <end position="637"/>
    </location>
</feature>
<dbReference type="Proteomes" id="UP000249260">
    <property type="component" value="Unassembled WGS sequence"/>
</dbReference>
<dbReference type="Pfam" id="PF08448">
    <property type="entry name" value="PAS_4"/>
    <property type="match status" value="1"/>
</dbReference>
<feature type="transmembrane region" description="Helical" evidence="1">
    <location>
        <begin position="51"/>
        <end position="72"/>
    </location>
</feature>
<dbReference type="SMART" id="SM00052">
    <property type="entry name" value="EAL"/>
    <property type="match status" value="1"/>
</dbReference>
<dbReference type="CDD" id="cd00130">
    <property type="entry name" value="PAS"/>
    <property type="match status" value="1"/>
</dbReference>
<dbReference type="InterPro" id="IPR013656">
    <property type="entry name" value="PAS_4"/>
</dbReference>
<dbReference type="PANTHER" id="PTHR44757:SF2">
    <property type="entry name" value="BIOFILM ARCHITECTURE MAINTENANCE PROTEIN MBAA"/>
    <property type="match status" value="1"/>
</dbReference>
<sequence length="637" mass="71126">MIVNVEPSPVRPKPSRRFASVRGCIFVAGIWTLVGMFIGGLTAYWQDDFTFWLEAVAAAGLLVIAASLLIAASTRKRTELNSSIETPIVEALLTYNPVALAIIDPQGKFLEMNEASSRMLGYEPGALIGKSFFPLIDSANEQGMMSAFQQALQGDLKDMIIDIKHFSGYTYKLNINTAPIMRSGSCIGILIISQDVSDGNRIQERIRYMANYDDMTGLPNRHSFMRMLDDRLAEAKARGELGRLAVFQLDVDRFKLLNATFGREFGDMLLLQVAERVTRGLSESDAAARMEGDEFAILYTHTGDEQELNEKAKTLKLLLDEPFELQGFPFNITASIGIAVNHSADDEAGHLVKKADFALAKVKESGKNDFLFYSEEWDDRSRERLALEHDLKIALQKEQLVLHYQPQYHLQTGEIVGVEALVRWEHPERGLVPPGQFIGLAEENGLIVQIGEWVLREACRQNKAWQDAGLRKVPVSVNLSIRQFMQQHLHEKVADILRATSLDAKYLDLEITETMTIDVAHASRCLLELTKLGVTISIDDFGTGYSSFHYLKNLPIGRLKIDRSFVRDIQQDPSDAAIVAAIIAMAHNLNLQVIAEGVETEEQKRFLQAHDCDEMQGFLWGPPMRGEAVQALLAKAG</sequence>
<evidence type="ECO:0000313" key="5">
    <source>
        <dbReference type="EMBL" id="RAP75470.1"/>
    </source>
</evidence>
<evidence type="ECO:0000256" key="1">
    <source>
        <dbReference type="SAM" id="Phobius"/>
    </source>
</evidence>
<dbReference type="EMBL" id="QLUW01000003">
    <property type="protein sequence ID" value="RAP75470.1"/>
    <property type="molecule type" value="Genomic_DNA"/>
</dbReference>
<dbReference type="InterPro" id="IPR000014">
    <property type="entry name" value="PAS"/>
</dbReference>
<dbReference type="Gene3D" id="3.30.450.20">
    <property type="entry name" value="PAS domain"/>
    <property type="match status" value="1"/>
</dbReference>
<dbReference type="OrthoDB" id="9759607at2"/>
<dbReference type="InterPro" id="IPR043128">
    <property type="entry name" value="Rev_trsase/Diguanyl_cyclase"/>
</dbReference>
<dbReference type="InterPro" id="IPR029787">
    <property type="entry name" value="Nucleotide_cyclase"/>
</dbReference>
<dbReference type="InterPro" id="IPR000160">
    <property type="entry name" value="GGDEF_dom"/>
</dbReference>
<dbReference type="SUPFAM" id="SSF141868">
    <property type="entry name" value="EAL domain-like"/>
    <property type="match status" value="1"/>
</dbReference>
<dbReference type="FunFam" id="3.20.20.450:FF:000001">
    <property type="entry name" value="Cyclic di-GMP phosphodiesterase yahA"/>
    <property type="match status" value="1"/>
</dbReference>
<dbReference type="PROSITE" id="PS50887">
    <property type="entry name" value="GGDEF"/>
    <property type="match status" value="1"/>
</dbReference>
<dbReference type="SMART" id="SM00091">
    <property type="entry name" value="PAS"/>
    <property type="match status" value="1"/>
</dbReference>
<dbReference type="Gene3D" id="3.20.20.450">
    <property type="entry name" value="EAL domain"/>
    <property type="match status" value="1"/>
</dbReference>
<dbReference type="AlphaFoldDB" id="A0A328TYJ3"/>
<keyword evidence="1" id="KW-1133">Transmembrane helix</keyword>
<feature type="transmembrane region" description="Helical" evidence="1">
    <location>
        <begin position="21"/>
        <end position="45"/>
    </location>
</feature>
<evidence type="ECO:0000259" key="4">
    <source>
        <dbReference type="PROSITE" id="PS50887"/>
    </source>
</evidence>
<dbReference type="Pfam" id="PF00563">
    <property type="entry name" value="EAL"/>
    <property type="match status" value="1"/>
</dbReference>
<dbReference type="InterPro" id="IPR035919">
    <property type="entry name" value="EAL_sf"/>
</dbReference>
<proteinExistence type="predicted"/>
<comment type="caution">
    <text evidence="5">The sequence shown here is derived from an EMBL/GenBank/DDBJ whole genome shotgun (WGS) entry which is preliminary data.</text>
</comment>
<evidence type="ECO:0000313" key="6">
    <source>
        <dbReference type="Proteomes" id="UP000249260"/>
    </source>
</evidence>
<evidence type="ECO:0000259" key="2">
    <source>
        <dbReference type="PROSITE" id="PS50112"/>
    </source>
</evidence>
<name>A0A328TYJ3_9BACL</name>
<dbReference type="NCBIfam" id="TIGR00254">
    <property type="entry name" value="GGDEF"/>
    <property type="match status" value="1"/>
</dbReference>
<dbReference type="PROSITE" id="PS50112">
    <property type="entry name" value="PAS"/>
    <property type="match status" value="1"/>
</dbReference>
<keyword evidence="6" id="KW-1185">Reference proteome</keyword>
<dbReference type="Pfam" id="PF00990">
    <property type="entry name" value="GGDEF"/>
    <property type="match status" value="1"/>
</dbReference>
<protein>
    <submittedName>
        <fullName evidence="5">Diguanylate cyclase</fullName>
    </submittedName>
</protein>
<organism evidence="5 6">
    <name type="scientific">Paenibacillus montanisoli</name>
    <dbReference type="NCBI Taxonomy" id="2081970"/>
    <lineage>
        <taxon>Bacteria</taxon>
        <taxon>Bacillati</taxon>
        <taxon>Bacillota</taxon>
        <taxon>Bacilli</taxon>
        <taxon>Bacillales</taxon>
        <taxon>Paenibacillaceae</taxon>
        <taxon>Paenibacillus</taxon>
    </lineage>
</organism>
<dbReference type="CDD" id="cd01949">
    <property type="entry name" value="GGDEF"/>
    <property type="match status" value="1"/>
</dbReference>
<dbReference type="SMART" id="SM00267">
    <property type="entry name" value="GGDEF"/>
    <property type="match status" value="1"/>
</dbReference>
<reference evidence="5 6" key="1">
    <citation type="submission" date="2018-06" db="EMBL/GenBank/DDBJ databases">
        <title>Paenibacillus montanisoli sp. nov., isolated from mountain area soil.</title>
        <authorList>
            <person name="Wu M."/>
        </authorList>
    </citation>
    <scope>NUCLEOTIDE SEQUENCE [LARGE SCALE GENOMIC DNA]</scope>
    <source>
        <strain evidence="5 6">RA17</strain>
    </source>
</reference>
<dbReference type="Gene3D" id="3.30.70.270">
    <property type="match status" value="1"/>
</dbReference>
<dbReference type="NCBIfam" id="TIGR00229">
    <property type="entry name" value="sensory_box"/>
    <property type="match status" value="1"/>
</dbReference>
<feature type="domain" description="GGDEF" evidence="4">
    <location>
        <begin position="242"/>
        <end position="375"/>
    </location>
</feature>
<dbReference type="SUPFAM" id="SSF55785">
    <property type="entry name" value="PYP-like sensor domain (PAS domain)"/>
    <property type="match status" value="1"/>
</dbReference>
<dbReference type="InterPro" id="IPR001633">
    <property type="entry name" value="EAL_dom"/>
</dbReference>
<feature type="domain" description="PAS" evidence="2">
    <location>
        <begin position="85"/>
        <end position="155"/>
    </location>
</feature>
<evidence type="ECO:0000259" key="3">
    <source>
        <dbReference type="PROSITE" id="PS50883"/>
    </source>
</evidence>
<dbReference type="PANTHER" id="PTHR44757">
    <property type="entry name" value="DIGUANYLATE CYCLASE DGCP"/>
    <property type="match status" value="1"/>
</dbReference>
<dbReference type="CDD" id="cd01948">
    <property type="entry name" value="EAL"/>
    <property type="match status" value="1"/>
</dbReference>
<gene>
    <name evidence="5" type="ORF">DL346_19185</name>
</gene>
<dbReference type="RefSeq" id="WP_112883793.1">
    <property type="nucleotide sequence ID" value="NZ_QLUW01000003.1"/>
</dbReference>
<dbReference type="InterPro" id="IPR052155">
    <property type="entry name" value="Biofilm_reg_signaling"/>
</dbReference>
<dbReference type="PROSITE" id="PS50883">
    <property type="entry name" value="EAL"/>
    <property type="match status" value="1"/>
</dbReference>
<dbReference type="InterPro" id="IPR035965">
    <property type="entry name" value="PAS-like_dom_sf"/>
</dbReference>
<keyword evidence="1" id="KW-0472">Membrane</keyword>
<dbReference type="SUPFAM" id="SSF55073">
    <property type="entry name" value="Nucleotide cyclase"/>
    <property type="match status" value="1"/>
</dbReference>
<accession>A0A328TYJ3</accession>